<name>A0A242A7B7_9ENTE</name>
<dbReference type="UniPathway" id="UPA00545">
    <property type="reaction ID" value="UER00823"/>
</dbReference>
<dbReference type="InterPro" id="IPR011050">
    <property type="entry name" value="Pectin_lyase_fold/virulence"/>
</dbReference>
<dbReference type="SUPFAM" id="SSF51126">
    <property type="entry name" value="Pectin lyase-like"/>
    <property type="match status" value="1"/>
</dbReference>
<dbReference type="RefSeq" id="WP_086274782.1">
    <property type="nucleotide sequence ID" value="NZ_NGKU01000001.1"/>
</dbReference>
<evidence type="ECO:0000313" key="7">
    <source>
        <dbReference type="EMBL" id="OTN76780.1"/>
    </source>
</evidence>
<dbReference type="OrthoDB" id="9804686at2"/>
<protein>
    <recommendedName>
        <fullName evidence="5">Pectinesterase</fullName>
        <ecNumber evidence="5">3.1.1.11</ecNumber>
    </recommendedName>
</protein>
<dbReference type="GO" id="GO:0030599">
    <property type="term" value="F:pectinesterase activity"/>
    <property type="evidence" value="ECO:0007669"/>
    <property type="project" value="UniProtKB-UniRule"/>
</dbReference>
<feature type="domain" description="Pectinesterase catalytic" evidence="6">
    <location>
        <begin position="169"/>
        <end position="300"/>
    </location>
</feature>
<comment type="caution">
    <text evidence="7">The sequence shown here is derived from an EMBL/GenBank/DDBJ whole genome shotgun (WGS) entry which is preliminary data.</text>
</comment>
<dbReference type="InterPro" id="IPR012334">
    <property type="entry name" value="Pectin_lyas_fold"/>
</dbReference>
<comment type="catalytic activity">
    <reaction evidence="5">
        <text>[(1-&gt;4)-alpha-D-galacturonosyl methyl ester](n) + n H2O = [(1-&gt;4)-alpha-D-galacturonosyl](n) + n methanol + n H(+)</text>
        <dbReference type="Rhea" id="RHEA:22380"/>
        <dbReference type="Rhea" id="RHEA-COMP:14570"/>
        <dbReference type="Rhea" id="RHEA-COMP:14573"/>
        <dbReference type="ChEBI" id="CHEBI:15377"/>
        <dbReference type="ChEBI" id="CHEBI:15378"/>
        <dbReference type="ChEBI" id="CHEBI:17790"/>
        <dbReference type="ChEBI" id="CHEBI:140522"/>
        <dbReference type="ChEBI" id="CHEBI:140523"/>
        <dbReference type="EC" id="3.1.1.11"/>
    </reaction>
</comment>
<keyword evidence="2 5" id="KW-0378">Hydrolase</keyword>
<dbReference type="GO" id="GO:0045490">
    <property type="term" value="P:pectin catabolic process"/>
    <property type="evidence" value="ECO:0007669"/>
    <property type="project" value="UniProtKB-UniRule"/>
</dbReference>
<proteinExistence type="inferred from homology"/>
<dbReference type="PANTHER" id="PTHR31321">
    <property type="entry name" value="ACYL-COA THIOESTER HYDROLASE YBHC-RELATED"/>
    <property type="match status" value="1"/>
</dbReference>
<evidence type="ECO:0000313" key="8">
    <source>
        <dbReference type="Proteomes" id="UP000195043"/>
    </source>
</evidence>
<dbReference type="EC" id="3.1.1.11" evidence="5"/>
<reference evidence="7 8" key="1">
    <citation type="submission" date="2017-05" db="EMBL/GenBank/DDBJ databases">
        <title>The Genome Sequence of Enterococcus sp. 8G7_MSG3316.</title>
        <authorList>
            <consortium name="The Broad Institute Genomics Platform"/>
            <consortium name="The Broad Institute Genomic Center for Infectious Diseases"/>
            <person name="Earl A."/>
            <person name="Manson A."/>
            <person name="Schwartman J."/>
            <person name="Gilmore M."/>
            <person name="Abouelleil A."/>
            <person name="Cao P."/>
            <person name="Chapman S."/>
            <person name="Cusick C."/>
            <person name="Shea T."/>
            <person name="Young S."/>
            <person name="Neafsey D."/>
            <person name="Nusbaum C."/>
            <person name="Birren B."/>
        </authorList>
    </citation>
    <scope>NUCLEOTIDE SEQUENCE [LARGE SCALE GENOMIC DNA]</scope>
    <source>
        <strain evidence="7 8">8G7_MSG3316</strain>
    </source>
</reference>
<dbReference type="PANTHER" id="PTHR31321:SF57">
    <property type="entry name" value="PECTINESTERASE 53-RELATED"/>
    <property type="match status" value="1"/>
</dbReference>
<dbReference type="Pfam" id="PF01095">
    <property type="entry name" value="Pectinesterase"/>
    <property type="match status" value="2"/>
</dbReference>
<feature type="active site" evidence="4">
    <location>
        <position position="187"/>
    </location>
</feature>
<evidence type="ECO:0000259" key="6">
    <source>
        <dbReference type="Pfam" id="PF01095"/>
    </source>
</evidence>
<dbReference type="GO" id="GO:0042545">
    <property type="term" value="P:cell wall modification"/>
    <property type="evidence" value="ECO:0007669"/>
    <property type="project" value="UniProtKB-UniRule"/>
</dbReference>
<evidence type="ECO:0000256" key="3">
    <source>
        <dbReference type="ARBA" id="ARBA00023085"/>
    </source>
</evidence>
<dbReference type="Gene3D" id="2.160.20.10">
    <property type="entry name" value="Single-stranded right-handed beta-helix, Pectin lyase-like"/>
    <property type="match status" value="1"/>
</dbReference>
<evidence type="ECO:0000256" key="1">
    <source>
        <dbReference type="ARBA" id="ARBA00008891"/>
    </source>
</evidence>
<keyword evidence="8" id="KW-1185">Reference proteome</keyword>
<dbReference type="PROSITE" id="PS00503">
    <property type="entry name" value="PECTINESTERASE_2"/>
    <property type="match status" value="1"/>
</dbReference>
<keyword evidence="3 5" id="KW-0063">Aspartyl esterase</keyword>
<comment type="pathway">
    <text evidence="5">Glycan metabolism; pectin degradation; 2-dehydro-3-deoxy-D-gluconate from pectin: step 1/5.</text>
</comment>
<accession>A0A242A7B7</accession>
<dbReference type="GO" id="GO:0009279">
    <property type="term" value="C:cell outer membrane"/>
    <property type="evidence" value="ECO:0007669"/>
    <property type="project" value="TreeGrafter"/>
</dbReference>
<dbReference type="Proteomes" id="UP000195043">
    <property type="component" value="Unassembled WGS sequence"/>
</dbReference>
<comment type="similarity">
    <text evidence="1">Belongs to the pectinesterase family.</text>
</comment>
<dbReference type="STRING" id="1834191.A5886_001859"/>
<sequence>MAQLFETTVRALTVTVGKDPQKNDFVTLQAAVDYAANTKGSCRIEVGSGVYQETVKIYHDHLTIICEKDTVLQGRLSANQLIAGNPRGTFQTATLFINSSDVLVEGLTVKNTAGSGDQVGQAVAVYLEGNDMYFKDCRFDAYQDTLCLGPLPPQTKEGMPLISPWCQKIYSQQNRFFIHCVISGTVDFIFGGGDAYFDHCQLHCKHSPQHNYITAAATSAEAGGFVFANCRITGEKAYALGRPWRIPAKVRFKRCHFDEALVEVGWSDWGKTPQRDQVVFAEHDCTYTKPQQRAAWIDMKGMKVE</sequence>
<gene>
    <name evidence="7" type="ORF">A5886_001859</name>
</gene>
<organism evidence="7 8">
    <name type="scientific">Candidatus Enterococcus testudinis</name>
    <dbReference type="NCBI Taxonomy" id="1834191"/>
    <lineage>
        <taxon>Bacteria</taxon>
        <taxon>Bacillati</taxon>
        <taxon>Bacillota</taxon>
        <taxon>Bacilli</taxon>
        <taxon>Lactobacillales</taxon>
        <taxon>Enterococcaceae</taxon>
        <taxon>Enterococcus</taxon>
    </lineage>
</organism>
<dbReference type="InterPro" id="IPR000070">
    <property type="entry name" value="Pectinesterase_cat"/>
</dbReference>
<dbReference type="EMBL" id="NGKU01000001">
    <property type="protein sequence ID" value="OTN76780.1"/>
    <property type="molecule type" value="Genomic_DNA"/>
</dbReference>
<dbReference type="AlphaFoldDB" id="A0A242A7B7"/>
<feature type="domain" description="Pectinesterase catalytic" evidence="6">
    <location>
        <begin position="14"/>
        <end position="146"/>
    </location>
</feature>
<evidence type="ECO:0000256" key="2">
    <source>
        <dbReference type="ARBA" id="ARBA00022801"/>
    </source>
</evidence>
<evidence type="ECO:0000256" key="4">
    <source>
        <dbReference type="PROSITE-ProRule" id="PRU10040"/>
    </source>
</evidence>
<evidence type="ECO:0000256" key="5">
    <source>
        <dbReference type="RuleBase" id="RU000589"/>
    </source>
</evidence>
<dbReference type="InterPro" id="IPR033131">
    <property type="entry name" value="Pectinesterase_Asp_AS"/>
</dbReference>